<proteinExistence type="predicted"/>
<dbReference type="Gene3D" id="3.90.1200.10">
    <property type="match status" value="1"/>
</dbReference>
<sequence>MAIPIPESKDEITVEYLNQILKDSILNNNNKIISIKDGENIPPSFKSEVFRIIPTYKNDNYNLPKSLIIKLATKNSGINALLQNIQGYYKEVQFYKQLEKLPELKTPKVYYSSVADTKNKFIIVMEDLSLKNLTVANQDNEIDYEMAISIVKYFSLLQSKFWNYKENSLFETIEWMKEPNFAIYLKDLTIQMFEERKFNFIERNQHRLNEKTIETIKGIDIKQIYERNFPSDLKNCTLVHGDPQPTNVFIDNTNNEIIMVDWQYSSIGYGIKDIVLLLGIWLSSKTTKDEILKIKNFYYEELVKYGVKDFSRDEFEQQWNNCLLLSLCNIASVSEKENIGDDIEKQKKYKAYLDSSESRFINFIQNQDF</sequence>
<dbReference type="InterPro" id="IPR015897">
    <property type="entry name" value="CHK_kinase-like"/>
</dbReference>
<gene>
    <name evidence="2" type="ORF">BCR36DRAFT_586513</name>
</gene>
<dbReference type="PANTHER" id="PTHR11012:SF30">
    <property type="entry name" value="PROTEIN KINASE-LIKE DOMAIN-CONTAINING"/>
    <property type="match status" value="1"/>
</dbReference>
<evidence type="ECO:0000313" key="3">
    <source>
        <dbReference type="Proteomes" id="UP000193719"/>
    </source>
</evidence>
<dbReference type="InterPro" id="IPR011009">
    <property type="entry name" value="Kinase-like_dom_sf"/>
</dbReference>
<comment type="caution">
    <text evidence="2">The sequence shown here is derived from an EMBL/GenBank/DDBJ whole genome shotgun (WGS) entry which is preliminary data.</text>
</comment>
<keyword evidence="3" id="KW-1185">Reference proteome</keyword>
<dbReference type="SUPFAM" id="SSF56112">
    <property type="entry name" value="Protein kinase-like (PK-like)"/>
    <property type="match status" value="1"/>
</dbReference>
<dbReference type="OrthoDB" id="191037at2759"/>
<accession>A0A1Y1V078</accession>
<dbReference type="AlphaFoldDB" id="A0A1Y1V078"/>
<dbReference type="InterPro" id="IPR004119">
    <property type="entry name" value="EcKL"/>
</dbReference>
<feature type="domain" description="CHK kinase-like" evidence="1">
    <location>
        <begin position="123"/>
        <end position="308"/>
    </location>
</feature>
<dbReference type="SMART" id="SM00587">
    <property type="entry name" value="CHK"/>
    <property type="match status" value="1"/>
</dbReference>
<name>A0A1Y1V078_9FUNG</name>
<dbReference type="Proteomes" id="UP000193719">
    <property type="component" value="Unassembled WGS sequence"/>
</dbReference>
<reference evidence="2 3" key="2">
    <citation type="submission" date="2016-08" db="EMBL/GenBank/DDBJ databases">
        <title>Pervasive Adenine N6-methylation of Active Genes in Fungi.</title>
        <authorList>
            <consortium name="DOE Joint Genome Institute"/>
            <person name="Mondo S.J."/>
            <person name="Dannebaum R.O."/>
            <person name="Kuo R.C."/>
            <person name="Labutti K."/>
            <person name="Haridas S."/>
            <person name="Kuo A."/>
            <person name="Salamov A."/>
            <person name="Ahrendt S.R."/>
            <person name="Lipzen A."/>
            <person name="Sullivan W."/>
            <person name="Andreopoulos W.B."/>
            <person name="Clum A."/>
            <person name="Lindquist E."/>
            <person name="Daum C."/>
            <person name="Ramamoorthy G.K."/>
            <person name="Gryganskyi A."/>
            <person name="Culley D."/>
            <person name="Magnuson J.K."/>
            <person name="James T.Y."/>
            <person name="O'Malley M.A."/>
            <person name="Stajich J.E."/>
            <person name="Spatafora J.W."/>
            <person name="Visel A."/>
            <person name="Grigoriev I.V."/>
        </authorList>
    </citation>
    <scope>NUCLEOTIDE SEQUENCE [LARGE SCALE GENOMIC DNA]</scope>
    <source>
        <strain evidence="3">finn</strain>
    </source>
</reference>
<reference evidence="2 3" key="1">
    <citation type="submission" date="2016-08" db="EMBL/GenBank/DDBJ databases">
        <title>Genomes of anaerobic fungi encode conserved fungal cellulosomes for biomass hydrolysis.</title>
        <authorList>
            <consortium name="DOE Joint Genome Institute"/>
            <person name="Haitjema C.H."/>
            <person name="Gilmore S.P."/>
            <person name="Henske J.K."/>
            <person name="Solomon K.V."/>
            <person name="De Groot R."/>
            <person name="Kuo A."/>
            <person name="Mondo S.J."/>
            <person name="Salamov A.A."/>
            <person name="Labutti K."/>
            <person name="Zhao Z."/>
            <person name="Chiniquy J."/>
            <person name="Barry K."/>
            <person name="Brewer H.M."/>
            <person name="Purvine S.O."/>
            <person name="Wright A.T."/>
            <person name="Boxma B."/>
            <person name="Van Alen T."/>
            <person name="Hackstein J.H."/>
            <person name="Baker S.E."/>
            <person name="Grigoriev I.V."/>
            <person name="O'Malley M.A."/>
        </authorList>
    </citation>
    <scope>NUCLEOTIDE SEQUENCE [LARGE SCALE GENOMIC DNA]</scope>
    <source>
        <strain evidence="3">finn</strain>
    </source>
</reference>
<evidence type="ECO:0000313" key="2">
    <source>
        <dbReference type="EMBL" id="ORX43817.1"/>
    </source>
</evidence>
<dbReference type="Pfam" id="PF02958">
    <property type="entry name" value="EcKL"/>
    <property type="match status" value="1"/>
</dbReference>
<dbReference type="STRING" id="1754191.A0A1Y1V078"/>
<dbReference type="EMBL" id="MCFH01000050">
    <property type="protein sequence ID" value="ORX43817.1"/>
    <property type="molecule type" value="Genomic_DNA"/>
</dbReference>
<protein>
    <recommendedName>
        <fullName evidence="1">CHK kinase-like domain-containing protein</fullName>
    </recommendedName>
</protein>
<evidence type="ECO:0000259" key="1">
    <source>
        <dbReference type="SMART" id="SM00587"/>
    </source>
</evidence>
<dbReference type="PANTHER" id="PTHR11012">
    <property type="entry name" value="PROTEIN KINASE-LIKE DOMAIN-CONTAINING"/>
    <property type="match status" value="1"/>
</dbReference>
<organism evidence="2 3">
    <name type="scientific">Piromyces finnis</name>
    <dbReference type="NCBI Taxonomy" id="1754191"/>
    <lineage>
        <taxon>Eukaryota</taxon>
        <taxon>Fungi</taxon>
        <taxon>Fungi incertae sedis</taxon>
        <taxon>Chytridiomycota</taxon>
        <taxon>Chytridiomycota incertae sedis</taxon>
        <taxon>Neocallimastigomycetes</taxon>
        <taxon>Neocallimastigales</taxon>
        <taxon>Neocallimastigaceae</taxon>
        <taxon>Piromyces</taxon>
    </lineage>
</organism>